<accession>A0A2N0U8P5</accession>
<keyword evidence="4" id="KW-0732">Signal</keyword>
<gene>
    <name evidence="9" type="ORF">C6C11_22620</name>
    <name evidence="8" type="ORF">JAJ28_001491</name>
</gene>
<dbReference type="SUPFAM" id="SSF53822">
    <property type="entry name" value="Periplasmic binding protein-like I"/>
    <property type="match status" value="1"/>
</dbReference>
<reference evidence="8" key="5">
    <citation type="submission" date="2020-01" db="EMBL/GenBank/DDBJ databases">
        <authorList>
            <consortium name="NCBI Pathogen Detection Project"/>
        </authorList>
    </citation>
    <scope>NUCLEOTIDE SEQUENCE</scope>
    <source>
        <strain evidence="8">OLC2673_Aeromonas</strain>
    </source>
</reference>
<dbReference type="EMBL" id="PUTQ01000048">
    <property type="protein sequence ID" value="RCF42800.1"/>
    <property type="molecule type" value="Genomic_DNA"/>
</dbReference>
<reference evidence="9 10" key="2">
    <citation type="journal article" date="2018" name="PLoS ONE">
        <title>Phenotypic characterization and whole genome analysis of extended-spectrum beta-lactamase-producing bacteria isolated from dogs in Germany.</title>
        <authorList>
            <person name="Boehmer T."/>
            <person name="Vogler A.J."/>
            <person name="Thomas A."/>
            <person name="Sauer S."/>
            <person name="Hergenroether M."/>
            <person name="Straubinger R.K."/>
            <person name="Birdsell D."/>
            <person name="Keim P."/>
            <person name="Sahl J.W."/>
            <person name="Williamson C.H."/>
            <person name="Riehm J.M."/>
        </authorList>
    </citation>
    <scope>NUCLEOTIDE SEQUENCE [LARGE SCALE GENOMIC DNA]</scope>
    <source>
        <strain evidence="9 10">AFG_SD03_1510_Ahy_093</strain>
    </source>
</reference>
<protein>
    <submittedName>
        <fullName evidence="8">BMP family ABC transporter substrate-binding protein</fullName>
    </submittedName>
</protein>
<keyword evidence="3" id="KW-1003">Cell membrane</keyword>
<keyword evidence="6" id="KW-0449">Lipoprotein</keyword>
<dbReference type="PANTHER" id="PTHR34296">
    <property type="entry name" value="TRANSCRIPTIONAL ACTIVATOR PROTEIN MED"/>
    <property type="match status" value="1"/>
</dbReference>
<reference evidence="10" key="3">
    <citation type="submission" date="2018-02" db="EMBL/GenBank/DDBJ databases">
        <title>Phenotypic characterization and whole genome analysis of multidrug-resistant, extended-spectrum beta-lactamase-producing bacteria isolated from dogs in Germany.</title>
        <authorList>
            <person name="Williamson C."/>
        </authorList>
    </citation>
    <scope>NUCLEOTIDE SEQUENCE [LARGE SCALE GENOMIC DNA]</scope>
    <source>
        <strain evidence="10">AFG_SD03_1510_Ahy_093</strain>
    </source>
</reference>
<evidence type="ECO:0000259" key="7">
    <source>
        <dbReference type="Pfam" id="PF02608"/>
    </source>
</evidence>
<dbReference type="EMBL" id="DACTUL010000009">
    <property type="protein sequence ID" value="HAT6343777.1"/>
    <property type="molecule type" value="Genomic_DNA"/>
</dbReference>
<evidence type="ECO:0000256" key="5">
    <source>
        <dbReference type="ARBA" id="ARBA00023136"/>
    </source>
</evidence>
<reference evidence="8" key="1">
    <citation type="journal article" date="2018" name="Genome Biol.">
        <title>SKESA: strategic k-mer extension for scrupulous assemblies.</title>
        <authorList>
            <person name="Souvorov A."/>
            <person name="Agarwala R."/>
            <person name="Lipman D.J."/>
        </authorList>
    </citation>
    <scope>NUCLEOTIDE SEQUENCE</scope>
    <source>
        <strain evidence="8">OLC2673_Aeromonas</strain>
    </source>
</reference>
<dbReference type="Proteomes" id="UP000253075">
    <property type="component" value="Unassembled WGS sequence"/>
</dbReference>
<evidence type="ECO:0000256" key="3">
    <source>
        <dbReference type="ARBA" id="ARBA00022475"/>
    </source>
</evidence>
<comment type="caution">
    <text evidence="8">The sequence shown here is derived from an EMBL/GenBank/DDBJ whole genome shotgun (WGS) entry which is preliminary data.</text>
</comment>
<keyword evidence="5" id="KW-0472">Membrane</keyword>
<dbReference type="AlphaFoldDB" id="A0A2N0U8P5"/>
<evidence type="ECO:0000256" key="4">
    <source>
        <dbReference type="ARBA" id="ARBA00022729"/>
    </source>
</evidence>
<evidence type="ECO:0000256" key="2">
    <source>
        <dbReference type="ARBA" id="ARBA00008610"/>
    </source>
</evidence>
<comment type="subcellular location">
    <subcellularLocation>
        <location evidence="1">Cell membrane</location>
        <topology evidence="1">Lipid-anchor</topology>
    </subcellularLocation>
</comment>
<proteinExistence type="inferred from homology"/>
<dbReference type="CDD" id="cd06354">
    <property type="entry name" value="PBP1_PrnA-like"/>
    <property type="match status" value="1"/>
</dbReference>
<evidence type="ECO:0000256" key="1">
    <source>
        <dbReference type="ARBA" id="ARBA00004193"/>
    </source>
</evidence>
<evidence type="ECO:0000313" key="8">
    <source>
        <dbReference type="EMBL" id="HAT6343777.1"/>
    </source>
</evidence>
<dbReference type="PANTHER" id="PTHR34296:SF2">
    <property type="entry name" value="ABC TRANSPORTER GUANOSINE-BINDING PROTEIN NUPN"/>
    <property type="match status" value="1"/>
</dbReference>
<evidence type="ECO:0000313" key="11">
    <source>
        <dbReference type="Proteomes" id="UP000859505"/>
    </source>
</evidence>
<evidence type="ECO:0000313" key="9">
    <source>
        <dbReference type="EMBL" id="RCF42800.1"/>
    </source>
</evidence>
<dbReference type="SMR" id="A0A2N0U8P5"/>
<dbReference type="Gene3D" id="3.40.50.2300">
    <property type="match status" value="2"/>
</dbReference>
<dbReference type="OMA" id="GGMKIPP"/>
<dbReference type="InterPro" id="IPR028082">
    <property type="entry name" value="Peripla_BP_I"/>
</dbReference>
<dbReference type="InterPro" id="IPR003760">
    <property type="entry name" value="PnrA-like"/>
</dbReference>
<dbReference type="Proteomes" id="UP000859505">
    <property type="component" value="Unassembled WGS sequence"/>
</dbReference>
<evidence type="ECO:0000313" key="10">
    <source>
        <dbReference type="Proteomes" id="UP000253075"/>
    </source>
</evidence>
<dbReference type="InterPro" id="IPR050957">
    <property type="entry name" value="BMP_lipoprotein"/>
</dbReference>
<reference evidence="9" key="4">
    <citation type="submission" date="2018-02" db="EMBL/GenBank/DDBJ databases">
        <authorList>
            <person name="Williamson C."/>
        </authorList>
    </citation>
    <scope>NUCLEOTIDE SEQUENCE</scope>
    <source>
        <strain evidence="9">AFG_SD03_1510_Ahy_093</strain>
    </source>
</reference>
<name>A0A2N0U8P5_AERHY</name>
<dbReference type="GO" id="GO:0005886">
    <property type="term" value="C:plasma membrane"/>
    <property type="evidence" value="ECO:0007669"/>
    <property type="project" value="UniProtKB-SubCell"/>
</dbReference>
<feature type="domain" description="ABC transporter substrate-binding protein PnrA-like" evidence="7">
    <location>
        <begin position="71"/>
        <end position="357"/>
    </location>
</feature>
<comment type="similarity">
    <text evidence="2">Belongs to the BMP lipoprotein family.</text>
</comment>
<sequence length="367" mass="39154">MISLTHTVAHLQLASVLYGLPRQVVDPHITIKDTIVTKVLKLATVAALTLAALSAQAASQPAVIYDTAGKFDKSFNEAVFRNGVEVYNKDKGVKVKEFEPQNEAQREQGLRRLASRGNGPIVAVGFNMGSAVEKVATEFPKTQFTIIDMVVDKPNVQSVIFKEHEGSFLVGALAAIASKTGKVGFVGGMDIPLIRKFECGYEQGAKYVNPKIEVFQNMTGSTPAAFADPAKGAELAKSQFAKGADVVYAAAGGTGIGVYQAAKDEGKLAIGVDSNQNHLQPGTMLTSMVKSVGLAAYQTWDDAAKGTWKPGIKNLGLAEGGVDWALDKDNEKLITPEMKAKVDAIKAEIISGKVKVHDYMSDSTCKY</sequence>
<organism evidence="8 11">
    <name type="scientific">Aeromonas hydrophila</name>
    <dbReference type="NCBI Taxonomy" id="644"/>
    <lineage>
        <taxon>Bacteria</taxon>
        <taxon>Pseudomonadati</taxon>
        <taxon>Pseudomonadota</taxon>
        <taxon>Gammaproteobacteria</taxon>
        <taxon>Aeromonadales</taxon>
        <taxon>Aeromonadaceae</taxon>
        <taxon>Aeromonas</taxon>
    </lineage>
</organism>
<dbReference type="Pfam" id="PF02608">
    <property type="entry name" value="Bmp"/>
    <property type="match status" value="1"/>
</dbReference>
<evidence type="ECO:0000256" key="6">
    <source>
        <dbReference type="ARBA" id="ARBA00023288"/>
    </source>
</evidence>